<evidence type="ECO:0000256" key="2">
    <source>
        <dbReference type="ARBA" id="ARBA00022840"/>
    </source>
</evidence>
<dbReference type="GO" id="GO:0006355">
    <property type="term" value="P:regulation of DNA-templated transcription"/>
    <property type="evidence" value="ECO:0007669"/>
    <property type="project" value="InterPro"/>
</dbReference>
<dbReference type="GO" id="GO:0005524">
    <property type="term" value="F:ATP binding"/>
    <property type="evidence" value="ECO:0007669"/>
    <property type="project" value="UniProtKB-KW"/>
</dbReference>
<keyword evidence="2" id="KW-0067">ATP-binding</keyword>
<evidence type="ECO:0000313" key="4">
    <source>
        <dbReference type="EMBL" id="AVI57436.1"/>
    </source>
</evidence>
<dbReference type="InterPro" id="IPR000792">
    <property type="entry name" value="Tscrpt_reg_LuxR_C"/>
</dbReference>
<dbReference type="InterPro" id="IPR041664">
    <property type="entry name" value="AAA_16"/>
</dbReference>
<dbReference type="EMBL" id="MG243704">
    <property type="protein sequence ID" value="AVI57436.1"/>
    <property type="molecule type" value="Genomic_DNA"/>
</dbReference>
<dbReference type="GO" id="GO:0004016">
    <property type="term" value="F:adenylate cyclase activity"/>
    <property type="evidence" value="ECO:0007669"/>
    <property type="project" value="TreeGrafter"/>
</dbReference>
<protein>
    <submittedName>
        <fullName evidence="5">AAA family ATPase</fullName>
    </submittedName>
    <submittedName>
        <fullName evidence="4">AbmH</fullName>
    </submittedName>
</protein>
<evidence type="ECO:0000313" key="5">
    <source>
        <dbReference type="EMBL" id="QRF05060.1"/>
    </source>
</evidence>
<dbReference type="InterPro" id="IPR003593">
    <property type="entry name" value="AAA+_ATPase"/>
</dbReference>
<dbReference type="PROSITE" id="PS00622">
    <property type="entry name" value="HTH_LUXR_1"/>
    <property type="match status" value="1"/>
</dbReference>
<dbReference type="InterPro" id="IPR016032">
    <property type="entry name" value="Sig_transdc_resp-reg_C-effctor"/>
</dbReference>
<gene>
    <name evidence="5" type="ORF">G9U55_24795</name>
</gene>
<dbReference type="SUPFAM" id="SSF48452">
    <property type="entry name" value="TPR-like"/>
    <property type="match status" value="2"/>
</dbReference>
<dbReference type="InterPro" id="IPR027417">
    <property type="entry name" value="P-loop_NTPase"/>
</dbReference>
<dbReference type="SMART" id="SM00382">
    <property type="entry name" value="AAA"/>
    <property type="match status" value="1"/>
</dbReference>
<dbReference type="Pfam" id="PF13191">
    <property type="entry name" value="AAA_16"/>
    <property type="match status" value="1"/>
</dbReference>
<sequence>MEALGAIRDGRRVVELVGDPGTGKTRLLTQLAAEARSRGLVVAQGRATEGDQRVMLKSITASLDCRLVLAASRDLPNDAAATIRAIWSQSPVRFGEAFGGDGDHESVPGVAGREPRDLVLSAMRGLLERLAGNSPTVVILDDSHWADPYTTDLIDQLVRYPLNAPLLIVLAHRPRQTGSTLRSTLAQGVVSGVVERIQLNELTLGQAADLLSVEARSRRSVDLYRESQGVPQYLLALANPGDNDEFVQLVQTEAALLGDDERRVLEAAAVIDGCFDVTALASVAGLERARVCVAATRLLNRDLFRHATPASVMVLRHPLVRDAVYAATDGCWRREAHRRAIDYLRDCGAPPSELAHHVAAAPDSSDSDDLDILLRAAEEPLPGNPERAITWLEAALRLSLPRRQRGLALIALSRALCVAERFADAMPHLREAVAMGAALPVEIWAKAVSQSAAIDTLFGRYSEANATLDGALAMLRGRPSLEEVELLVRRGVIGLYDGGALDTGTVDLAARRAQEFACHTSTAAAMALRALKSTSLGDIETALDALETSASCIEKLSDAELARSPDCLALLGWAQLNAARLVDAEATMRRGVTLAKEFGATTALPLFLLGLSLVNNVMGRIGESRRAAIEAKEWGRRVGAEQVRDFGLALEANCAIWLSRRNDSKRAVSRAQRLIKALPPRTYWYSMGALMCLAAAVEMGECSEYCIALVLDAGGGGALPNFVPPLRAQCFELLCAAAILQGSPWAGEYAERSAAAAEMLGLTYQQAFALAARGHAHRASGRVEEAAHHYREAADLFAVHGALGSQARALTLAAQCVSAAGSPGRAAEMLRPAKELALRCGSPLLLADVGAEENSVAHAVREQTPALPPVNVPPTDGLDLSCLTDREREIAQIAGRGCRTKEIAEQLFVSPRTVEVHLSRVYRKLNIPSRAVLVRLLTRAAA</sequence>
<dbReference type="InterPro" id="IPR019734">
    <property type="entry name" value="TPR_rpt"/>
</dbReference>
<evidence type="ECO:0000313" key="6">
    <source>
        <dbReference type="Proteomes" id="UP000596311"/>
    </source>
</evidence>
<dbReference type="PANTHER" id="PTHR16305:SF35">
    <property type="entry name" value="TRANSCRIPTIONAL ACTIVATOR DOMAIN"/>
    <property type="match status" value="1"/>
</dbReference>
<evidence type="ECO:0000256" key="1">
    <source>
        <dbReference type="ARBA" id="ARBA00022741"/>
    </source>
</evidence>
<dbReference type="SMART" id="SM00028">
    <property type="entry name" value="TPR"/>
    <property type="match status" value="3"/>
</dbReference>
<proteinExistence type="predicted"/>
<accession>A0A2P1BT47</accession>
<dbReference type="GO" id="GO:0005737">
    <property type="term" value="C:cytoplasm"/>
    <property type="evidence" value="ECO:0007669"/>
    <property type="project" value="TreeGrafter"/>
</dbReference>
<dbReference type="GO" id="GO:0003677">
    <property type="term" value="F:DNA binding"/>
    <property type="evidence" value="ECO:0007669"/>
    <property type="project" value="InterPro"/>
</dbReference>
<dbReference type="InterPro" id="IPR011990">
    <property type="entry name" value="TPR-like_helical_dom_sf"/>
</dbReference>
<dbReference type="Pfam" id="PF00196">
    <property type="entry name" value="GerE"/>
    <property type="match status" value="1"/>
</dbReference>
<dbReference type="PRINTS" id="PR00038">
    <property type="entry name" value="HTHLUXR"/>
</dbReference>
<keyword evidence="6" id="KW-1185">Reference proteome</keyword>
<dbReference type="AlphaFoldDB" id="A0A2P1BT47"/>
<dbReference type="SUPFAM" id="SSF46894">
    <property type="entry name" value="C-terminal effector domain of the bipartite response regulators"/>
    <property type="match status" value="1"/>
</dbReference>
<dbReference type="Gene3D" id="1.25.40.10">
    <property type="entry name" value="Tetratricopeptide repeat domain"/>
    <property type="match status" value="2"/>
</dbReference>
<dbReference type="PROSITE" id="PS50043">
    <property type="entry name" value="HTH_LUXR_2"/>
    <property type="match status" value="1"/>
</dbReference>
<dbReference type="PANTHER" id="PTHR16305">
    <property type="entry name" value="TESTICULAR SOLUBLE ADENYLYL CYCLASE"/>
    <property type="match status" value="1"/>
</dbReference>
<reference evidence="4" key="1">
    <citation type="journal article" date="2018" name="Microb. Cell Fact.">
        <title>Characterization and heterologous expression of the neoabyssomicin/abyssomicin biosynthetic gene cluster from Streptomyces koyangensis SCSIO 5802.</title>
        <authorList>
            <person name="Tu J."/>
            <person name="Li S."/>
            <person name="Chen J."/>
            <person name="Song Y."/>
            <person name="Fu S."/>
            <person name="Ju J."/>
            <person name="Li Q."/>
        </authorList>
    </citation>
    <scope>NUCLEOTIDE SEQUENCE</scope>
    <source>
        <strain evidence="4">SCSIO 5802</strain>
    </source>
</reference>
<evidence type="ECO:0000259" key="3">
    <source>
        <dbReference type="PROSITE" id="PS50043"/>
    </source>
</evidence>
<feature type="domain" description="HTH luxR-type" evidence="3">
    <location>
        <begin position="876"/>
        <end position="941"/>
    </location>
</feature>
<reference evidence="5 6" key="2">
    <citation type="submission" date="2020-03" db="EMBL/GenBank/DDBJ databases">
        <title>Genome mining and metabolic profiling illuminate the polycyclic tetramate macrolactams from Streptomyces koyangensis SCSIO 5802.</title>
        <authorList>
            <person name="Ding W."/>
        </authorList>
    </citation>
    <scope>NUCLEOTIDE SEQUENCE [LARGE SCALE GENOMIC DNA]</scope>
    <source>
        <strain evidence="5 6">SCSIO 5802</strain>
    </source>
</reference>
<dbReference type="SUPFAM" id="SSF52540">
    <property type="entry name" value="P-loop containing nucleoside triphosphate hydrolases"/>
    <property type="match status" value="1"/>
</dbReference>
<dbReference type="CDD" id="cd06170">
    <property type="entry name" value="LuxR_C_like"/>
    <property type="match status" value="1"/>
</dbReference>
<dbReference type="SMART" id="SM00421">
    <property type="entry name" value="HTH_LUXR"/>
    <property type="match status" value="1"/>
</dbReference>
<name>A0A2P1BT47_9ACTN</name>
<dbReference type="Proteomes" id="UP000596311">
    <property type="component" value="Chromosome"/>
</dbReference>
<dbReference type="Gene3D" id="1.10.10.10">
    <property type="entry name" value="Winged helix-like DNA-binding domain superfamily/Winged helix DNA-binding domain"/>
    <property type="match status" value="1"/>
</dbReference>
<dbReference type="InterPro" id="IPR036388">
    <property type="entry name" value="WH-like_DNA-bd_sf"/>
</dbReference>
<dbReference type="EMBL" id="CP049945">
    <property type="protein sequence ID" value="QRF05060.1"/>
    <property type="molecule type" value="Genomic_DNA"/>
</dbReference>
<organism evidence="4">
    <name type="scientific">Streptomyces koyangensis</name>
    <dbReference type="NCBI Taxonomy" id="188770"/>
    <lineage>
        <taxon>Bacteria</taxon>
        <taxon>Bacillati</taxon>
        <taxon>Actinomycetota</taxon>
        <taxon>Actinomycetes</taxon>
        <taxon>Kitasatosporales</taxon>
        <taxon>Streptomycetaceae</taxon>
        <taxon>Streptomyces</taxon>
        <taxon>Streptomyces aurantiacus group</taxon>
    </lineage>
</organism>
<keyword evidence="1" id="KW-0547">Nucleotide-binding</keyword>